<feature type="transmembrane region" description="Helical" evidence="1">
    <location>
        <begin position="14"/>
        <end position="34"/>
    </location>
</feature>
<dbReference type="Proteomes" id="UP000000537">
    <property type="component" value="Chromosome II"/>
</dbReference>
<dbReference type="eggNOG" id="ENOG5031NZT">
    <property type="taxonomic scope" value="Bacteria"/>
</dbReference>
<dbReference type="AlphaFoldDB" id="Q5DZ56"/>
<reference evidence="2 3" key="1">
    <citation type="journal article" date="2005" name="Proc. Natl. Acad. Sci. U.S.A.">
        <title>Complete genome sequence of Vibrio fischeri: a symbiotic bacterium with pathogenic congeners.</title>
        <authorList>
            <person name="Ruby E.G."/>
            <person name="Urbanowski M."/>
            <person name="Campbell J."/>
            <person name="Dunn A."/>
            <person name="Faini M."/>
            <person name="Gunsalus R."/>
            <person name="Lostroh P."/>
            <person name="Lupp C."/>
            <person name="McCann J."/>
            <person name="Millikan D."/>
            <person name="Schaefer A."/>
            <person name="Stabb E."/>
            <person name="Stevens A."/>
            <person name="Visick K."/>
            <person name="Whistler C."/>
            <person name="Greenberg E.P."/>
        </authorList>
    </citation>
    <scope>NUCLEOTIDE SEQUENCE [LARGE SCALE GENOMIC DNA]</scope>
    <source>
        <strain evidence="3">ATCC 700601 / ES114</strain>
    </source>
</reference>
<gene>
    <name evidence="2" type="primary">tcpD</name>
    <name evidence="2" type="ordered locus">VF_A0870</name>
</gene>
<dbReference type="GeneID" id="54166188"/>
<dbReference type="EMBL" id="CP000021">
    <property type="protein sequence ID" value="AAW87940.1"/>
    <property type="molecule type" value="Genomic_DNA"/>
</dbReference>
<dbReference type="KEGG" id="vfi:VF_A0870"/>
<evidence type="ECO:0000313" key="3">
    <source>
        <dbReference type="Proteomes" id="UP000000537"/>
    </source>
</evidence>
<sequence>MVILDNIKNKQNRIVVIISFFLISLILVLSFIFFNKYKENEKIRKFQEQKRVEETNDRDMYISTLDNFNSSFSIQNFREIYDDLYRDKVFFHPLGWIQNEVYCNGNECNIKYIRSEPDAFNYVVLTKNNLDYPPAFNKNELNYESVFFDFSENKKILKDKVNYANCTDILSKAYRFDTMINSIGSNLEVLSPSNVFLINKEYEWMEYKNLMQGQLILNTSEFQSLDLIDDFFNGDFVTYGEMNLRNNDATIYFNYLCLN</sequence>
<keyword evidence="1" id="KW-0472">Membrane</keyword>
<organism evidence="2 3">
    <name type="scientific">Aliivibrio fischeri (strain ATCC 700601 / ES114)</name>
    <name type="common">Vibrio fischeri</name>
    <dbReference type="NCBI Taxonomy" id="312309"/>
    <lineage>
        <taxon>Bacteria</taxon>
        <taxon>Pseudomonadati</taxon>
        <taxon>Pseudomonadota</taxon>
        <taxon>Gammaproteobacteria</taxon>
        <taxon>Vibrionales</taxon>
        <taxon>Vibrionaceae</taxon>
        <taxon>Aliivibrio</taxon>
    </lineage>
</organism>
<reference evidence="2 3" key="2">
    <citation type="journal article" date="2008" name="BMC Genomics">
        <title>Comparative genomics-based investigation of resequencing targets in Vibrio fischeri: focus on point miscalls and artefactual expansions.</title>
        <authorList>
            <person name="Mandel M.J."/>
            <person name="Stabb E.V."/>
            <person name="Ruby E.G."/>
        </authorList>
    </citation>
    <scope>NUCLEOTIDE SEQUENCE [LARGE SCALE GENOMIC DNA]</scope>
    <source>
        <strain evidence="3">ATCC 700601 / ES114</strain>
    </source>
</reference>
<dbReference type="PATRIC" id="fig|312309.11.peg.3470"/>
<evidence type="ECO:0000256" key="1">
    <source>
        <dbReference type="SAM" id="Phobius"/>
    </source>
</evidence>
<keyword evidence="1" id="KW-1133">Transmembrane helix</keyword>
<accession>Q5DZ56</accession>
<name>Q5DZ56_ALIF1</name>
<evidence type="ECO:0000313" key="2">
    <source>
        <dbReference type="EMBL" id="AAW87940.1"/>
    </source>
</evidence>
<proteinExistence type="predicted"/>
<dbReference type="EnsemblBacteria" id="AAW87940">
    <property type="protein sequence ID" value="AAW87940"/>
    <property type="gene ID" value="VF_A0870"/>
</dbReference>
<dbReference type="OrthoDB" id="5917712at2"/>
<dbReference type="HOGENOM" id="CLU_1073417_0_0_6"/>
<dbReference type="RefSeq" id="WP_011263687.1">
    <property type="nucleotide sequence ID" value="NC_006841.2"/>
</dbReference>
<keyword evidence="3" id="KW-1185">Reference proteome</keyword>
<protein>
    <submittedName>
        <fullName evidence="2">Toxin coregulated pilus biosynthesis protein TcpD</fullName>
    </submittedName>
</protein>
<dbReference type="STRING" id="312309.VF_A0870"/>
<keyword evidence="1" id="KW-0812">Transmembrane</keyword>